<evidence type="ECO:0000256" key="3">
    <source>
        <dbReference type="ARBA" id="ARBA00022840"/>
    </source>
</evidence>
<gene>
    <name evidence="5" type="ORF">A2573_02835</name>
</gene>
<keyword evidence="3" id="KW-0067">ATP-binding</keyword>
<dbReference type="Pfam" id="PF00152">
    <property type="entry name" value="tRNA-synt_2"/>
    <property type="match status" value="1"/>
</dbReference>
<dbReference type="PRINTS" id="PR00982">
    <property type="entry name" value="TRNASYNTHLYS"/>
</dbReference>
<evidence type="ECO:0000256" key="1">
    <source>
        <dbReference type="ARBA" id="ARBA00022598"/>
    </source>
</evidence>
<protein>
    <submittedName>
        <fullName evidence="5">EF-P lysine aminoacylase GenX</fullName>
    </submittedName>
</protein>
<keyword evidence="1" id="KW-0436">Ligase</keyword>
<dbReference type="InterPro" id="IPR004364">
    <property type="entry name" value="Aa-tRNA-synt_II"/>
</dbReference>
<keyword evidence="2" id="KW-0547">Nucleotide-binding</keyword>
<accession>A0A1F8DL36</accession>
<dbReference type="InterPro" id="IPR006195">
    <property type="entry name" value="aa-tRNA-synth_II"/>
</dbReference>
<proteinExistence type="predicted"/>
<dbReference type="GO" id="GO:0006430">
    <property type="term" value="P:lysyl-tRNA aminoacylation"/>
    <property type="evidence" value="ECO:0007669"/>
    <property type="project" value="InterPro"/>
</dbReference>
<comment type="caution">
    <text evidence="5">The sequence shown here is derived from an EMBL/GenBank/DDBJ whole genome shotgun (WGS) entry which is preliminary data.</text>
</comment>
<dbReference type="NCBIfam" id="NF006828">
    <property type="entry name" value="PRK09350.1"/>
    <property type="match status" value="1"/>
</dbReference>
<dbReference type="InterPro" id="IPR045864">
    <property type="entry name" value="aa-tRNA-synth_II/BPL/LPL"/>
</dbReference>
<sequence length="326" mass="37881">MRTWQRIKNNPKLINRYLVREKVIDTIRSFFKDRNFHEVFTPILVPIPSIEPNLEVFQTELRTSKGLKRQGFLIMSPEFSIKKLLAAGIGNCFEITKCFRNEEEVSSLHNPEFTMLEWYKIHADYTDVMKDFEHLFTKIITSVNPKADLSKWDYQGESYDLSLPWPRISFEEAFTKYAGLKIEDVADEDFYQIFFNKIEPALLKLRKPYFIYNYPISQASLSKKAADGRFAERFEVFLAGVEMGNCFSELTDAKEQKKRFEADLAERKRQRKIEYPIDEDLIEALKEGLPAVSGIAVGVDRLIMLAADVPSVSETMFFPAGEIFDL</sequence>
<evidence type="ECO:0000259" key="4">
    <source>
        <dbReference type="PROSITE" id="PS50862"/>
    </source>
</evidence>
<dbReference type="PROSITE" id="PS50862">
    <property type="entry name" value="AA_TRNA_LIGASE_II"/>
    <property type="match status" value="1"/>
</dbReference>
<dbReference type="AlphaFoldDB" id="A0A1F8DL36"/>
<evidence type="ECO:0000313" key="6">
    <source>
        <dbReference type="Proteomes" id="UP000177596"/>
    </source>
</evidence>
<reference evidence="5 6" key="1">
    <citation type="journal article" date="2016" name="Nat. Commun.">
        <title>Thousands of microbial genomes shed light on interconnected biogeochemical processes in an aquifer system.</title>
        <authorList>
            <person name="Anantharaman K."/>
            <person name="Brown C.T."/>
            <person name="Hug L.A."/>
            <person name="Sharon I."/>
            <person name="Castelle C.J."/>
            <person name="Probst A.J."/>
            <person name="Thomas B.C."/>
            <person name="Singh A."/>
            <person name="Wilkins M.J."/>
            <person name="Karaoz U."/>
            <person name="Brodie E.L."/>
            <person name="Williams K.H."/>
            <person name="Hubbard S.S."/>
            <person name="Banfield J.F."/>
        </authorList>
    </citation>
    <scope>NUCLEOTIDE SEQUENCE [LARGE SCALE GENOMIC DNA]</scope>
</reference>
<dbReference type="PANTHER" id="PTHR42918">
    <property type="entry name" value="LYSYL-TRNA SYNTHETASE"/>
    <property type="match status" value="1"/>
</dbReference>
<dbReference type="GO" id="GO:0005524">
    <property type="term" value="F:ATP binding"/>
    <property type="evidence" value="ECO:0007669"/>
    <property type="project" value="UniProtKB-KW"/>
</dbReference>
<organism evidence="5 6">
    <name type="scientific">Candidatus Woesebacteria bacterium RIFOXYD1_FULL_43_18</name>
    <dbReference type="NCBI Taxonomy" id="1802551"/>
    <lineage>
        <taxon>Bacteria</taxon>
        <taxon>Candidatus Woeseibacteriota</taxon>
    </lineage>
</organism>
<dbReference type="Proteomes" id="UP000177596">
    <property type="component" value="Unassembled WGS sequence"/>
</dbReference>
<dbReference type="GO" id="GO:0004824">
    <property type="term" value="F:lysine-tRNA ligase activity"/>
    <property type="evidence" value="ECO:0007669"/>
    <property type="project" value="InterPro"/>
</dbReference>
<feature type="domain" description="Aminoacyl-transfer RNA synthetases class-II family profile" evidence="4">
    <location>
        <begin position="17"/>
        <end position="319"/>
    </location>
</feature>
<evidence type="ECO:0000313" key="5">
    <source>
        <dbReference type="EMBL" id="OGM88505.1"/>
    </source>
</evidence>
<dbReference type="Gene3D" id="3.30.930.10">
    <property type="entry name" value="Bira Bifunctional Protein, Domain 2"/>
    <property type="match status" value="1"/>
</dbReference>
<dbReference type="SUPFAM" id="SSF55681">
    <property type="entry name" value="Class II aaRS and biotin synthetases"/>
    <property type="match status" value="1"/>
</dbReference>
<dbReference type="InterPro" id="IPR018149">
    <property type="entry name" value="Lys-tRNA-synth_II_C"/>
</dbReference>
<dbReference type="GO" id="GO:0000049">
    <property type="term" value="F:tRNA binding"/>
    <property type="evidence" value="ECO:0007669"/>
    <property type="project" value="TreeGrafter"/>
</dbReference>
<dbReference type="PANTHER" id="PTHR42918:SF6">
    <property type="entry name" value="ELONGATION FACTOR P--(R)-BETA-LYSINE LIGASE"/>
    <property type="match status" value="1"/>
</dbReference>
<dbReference type="NCBIfam" id="TIGR00462">
    <property type="entry name" value="genX"/>
    <property type="match status" value="1"/>
</dbReference>
<dbReference type="EMBL" id="MGIL01000008">
    <property type="protein sequence ID" value="OGM88505.1"/>
    <property type="molecule type" value="Genomic_DNA"/>
</dbReference>
<dbReference type="GO" id="GO:0005829">
    <property type="term" value="C:cytosol"/>
    <property type="evidence" value="ECO:0007669"/>
    <property type="project" value="TreeGrafter"/>
</dbReference>
<dbReference type="InterPro" id="IPR004525">
    <property type="entry name" value="EpmA"/>
</dbReference>
<name>A0A1F8DL36_9BACT</name>
<evidence type="ECO:0000256" key="2">
    <source>
        <dbReference type="ARBA" id="ARBA00022741"/>
    </source>
</evidence>